<accession>A0A7S8C8B9</accession>
<comment type="cofactor">
    <cofactor evidence="1">
        <name>Mg(2+)</name>
        <dbReference type="ChEBI" id="CHEBI:18420"/>
    </cofactor>
</comment>
<evidence type="ECO:0000256" key="4">
    <source>
        <dbReference type="ARBA" id="ARBA00022741"/>
    </source>
</evidence>
<dbReference type="InterPro" id="IPR036651">
    <property type="entry name" value="Gln_synt_N_sf"/>
</dbReference>
<protein>
    <submittedName>
        <fullName evidence="10">Glutamine synthetase</fullName>
    </submittedName>
</protein>
<keyword evidence="5" id="KW-0067">ATP-binding</keyword>
<evidence type="ECO:0000313" key="11">
    <source>
        <dbReference type="Proteomes" id="UP000593594"/>
    </source>
</evidence>
<name>A0A7S8C8B9_9HYPH</name>
<comment type="similarity">
    <text evidence="7 8">Belongs to the glutamine synthetase family.</text>
</comment>
<evidence type="ECO:0000313" key="10">
    <source>
        <dbReference type="EMBL" id="QPC45217.1"/>
    </source>
</evidence>
<evidence type="ECO:0000259" key="9">
    <source>
        <dbReference type="PROSITE" id="PS51987"/>
    </source>
</evidence>
<dbReference type="PANTHER" id="PTHR43785">
    <property type="entry name" value="GAMMA-GLUTAMYLPUTRESCINE SYNTHETASE"/>
    <property type="match status" value="1"/>
</dbReference>
<dbReference type="SUPFAM" id="SSF55931">
    <property type="entry name" value="Glutamine synthetase/guanido kinase"/>
    <property type="match status" value="1"/>
</dbReference>
<dbReference type="InterPro" id="IPR014746">
    <property type="entry name" value="Gln_synth/guanido_kin_cat_dom"/>
</dbReference>
<reference evidence="10 11" key="1">
    <citation type="submission" date="2020-06" db="EMBL/GenBank/DDBJ databases">
        <title>Genome sequence of 2 isolates from Red Sea Mangroves.</title>
        <authorList>
            <person name="Sefrji F."/>
            <person name="Michoud G."/>
            <person name="Merlino G."/>
            <person name="Daffonchio D."/>
        </authorList>
    </citation>
    <scope>NUCLEOTIDE SEQUENCE [LARGE SCALE GENOMIC DNA]</scope>
    <source>
        <strain evidence="10 11">R1DC25</strain>
    </source>
</reference>
<dbReference type="PROSITE" id="PS51987">
    <property type="entry name" value="GS_CATALYTIC"/>
    <property type="match status" value="1"/>
</dbReference>
<dbReference type="SMART" id="SM01230">
    <property type="entry name" value="Gln-synt_C"/>
    <property type="match status" value="1"/>
</dbReference>
<dbReference type="Gene3D" id="3.10.20.70">
    <property type="entry name" value="Glutamine synthetase, N-terminal domain"/>
    <property type="match status" value="1"/>
</dbReference>
<evidence type="ECO:0000256" key="5">
    <source>
        <dbReference type="ARBA" id="ARBA00022840"/>
    </source>
</evidence>
<feature type="domain" description="GS catalytic" evidence="9">
    <location>
        <begin position="97"/>
        <end position="431"/>
    </location>
</feature>
<sequence>MMACVGDVSGMVRGKGFPVSAFEKRVEKGVGWTPTNVQITCFDTIADSPYGSLGDLVLWPERTSFRTVRLGEAEGSEERYVLGDIAHLDGTPWECCLRSMLKRALADLEALTGWRLVSTFEHEFMFRSGRSAGAAFSLSGFRHRAGFGEAFMGALGQVGIVPDSFLREYGPGQYEVTVDPAEGVEAADQAMMLRELARATAAVFGEEVTFTPLIDPAAVGNGVHVHFSFLDRTGEPVMYDAAGRHGLSEKAGSFVAGILAHLDAILCLTAPSRISYGRLTPHRWSAAFNNLGDKDREASLRICPTSAKDEEGRARQFNVEYRAADAAANPHLALAALVMAGCQGIRDGLAAPEATQEDLSLLDPEALARRGYRRLPITLADALDRLEASATVRSWFPEGFADIYLAHKRGELAHLDGLSEEEACAAYAAVY</sequence>
<evidence type="ECO:0000256" key="7">
    <source>
        <dbReference type="PROSITE-ProRule" id="PRU01331"/>
    </source>
</evidence>
<comment type="function">
    <text evidence="2">Catalyzes the ATP-dependent biosynthesis of glutamine from glutamate and ammonia.</text>
</comment>
<gene>
    <name evidence="10" type="ORF">HW532_06960</name>
</gene>
<dbReference type="InterPro" id="IPR008146">
    <property type="entry name" value="Gln_synth_cat_dom"/>
</dbReference>
<dbReference type="AlphaFoldDB" id="A0A7S8C8B9"/>
<dbReference type="GO" id="GO:0005524">
    <property type="term" value="F:ATP binding"/>
    <property type="evidence" value="ECO:0007669"/>
    <property type="project" value="UniProtKB-KW"/>
</dbReference>
<dbReference type="KEGG" id="kmn:HW532_06960"/>
<evidence type="ECO:0000256" key="8">
    <source>
        <dbReference type="RuleBase" id="RU000384"/>
    </source>
</evidence>
<dbReference type="GO" id="GO:0004356">
    <property type="term" value="F:glutamine synthetase activity"/>
    <property type="evidence" value="ECO:0007669"/>
    <property type="project" value="InterPro"/>
</dbReference>
<dbReference type="Pfam" id="PF00120">
    <property type="entry name" value="Gln-synt_C"/>
    <property type="match status" value="1"/>
</dbReference>
<keyword evidence="4" id="KW-0547">Nucleotide-binding</keyword>
<dbReference type="Gene3D" id="3.30.590.10">
    <property type="entry name" value="Glutamine synthetase/guanido kinase, catalytic domain"/>
    <property type="match status" value="1"/>
</dbReference>
<keyword evidence="6" id="KW-0535">Nitrogen fixation</keyword>
<evidence type="ECO:0000256" key="3">
    <source>
        <dbReference type="ARBA" id="ARBA00022598"/>
    </source>
</evidence>
<dbReference type="InterPro" id="IPR008147">
    <property type="entry name" value="Gln_synt_N"/>
</dbReference>
<dbReference type="PANTHER" id="PTHR43785:SF12">
    <property type="entry name" value="TYPE-1 GLUTAMINE SYNTHETASE 2"/>
    <property type="match status" value="1"/>
</dbReference>
<evidence type="ECO:0000256" key="2">
    <source>
        <dbReference type="ARBA" id="ARBA00003117"/>
    </source>
</evidence>
<keyword evidence="11" id="KW-1185">Reference proteome</keyword>
<dbReference type="Pfam" id="PF16952">
    <property type="entry name" value="Gln-synt_N_2"/>
    <property type="match status" value="1"/>
</dbReference>
<proteinExistence type="inferred from homology"/>
<keyword evidence="3" id="KW-0436">Ligase</keyword>
<dbReference type="Proteomes" id="UP000593594">
    <property type="component" value="Chromosome"/>
</dbReference>
<evidence type="ECO:0000256" key="6">
    <source>
        <dbReference type="ARBA" id="ARBA00023231"/>
    </source>
</evidence>
<dbReference type="GO" id="GO:0006542">
    <property type="term" value="P:glutamine biosynthetic process"/>
    <property type="evidence" value="ECO:0007669"/>
    <property type="project" value="InterPro"/>
</dbReference>
<dbReference type="EMBL" id="CP058214">
    <property type="protein sequence ID" value="QPC45217.1"/>
    <property type="molecule type" value="Genomic_DNA"/>
</dbReference>
<organism evidence="10 11">
    <name type="scientific">Kaustia mangrovi</name>
    <dbReference type="NCBI Taxonomy" id="2593653"/>
    <lineage>
        <taxon>Bacteria</taxon>
        <taxon>Pseudomonadati</taxon>
        <taxon>Pseudomonadota</taxon>
        <taxon>Alphaproteobacteria</taxon>
        <taxon>Hyphomicrobiales</taxon>
        <taxon>Parvibaculaceae</taxon>
        <taxon>Kaustia</taxon>
    </lineage>
</organism>
<evidence type="ECO:0000256" key="1">
    <source>
        <dbReference type="ARBA" id="ARBA00001946"/>
    </source>
</evidence>